<gene>
    <name evidence="2" type="ORF">SCOCK_120210</name>
</gene>
<feature type="compositionally biased region" description="Basic residues" evidence="1">
    <location>
        <begin position="12"/>
        <end position="25"/>
    </location>
</feature>
<proteinExistence type="predicted"/>
<dbReference type="EMBL" id="CAJSLV010000024">
    <property type="protein sequence ID" value="CAG6391574.1"/>
    <property type="molecule type" value="Genomic_DNA"/>
</dbReference>
<accession>A0A9W4GPG9</accession>
<evidence type="ECO:0000313" key="3">
    <source>
        <dbReference type="Proteomes" id="UP001152519"/>
    </source>
</evidence>
<sequence length="70" mass="7789">MRGGDGESGHPGRGRLRRIPRPHRLRPPDRRPLTRPRRRGGAAPLAVTPGHFLPKFDTVDRAGPRVERAA</sequence>
<protein>
    <submittedName>
        <fullName evidence="2">Tyrosine-protein kinase JAK2</fullName>
        <ecNumber evidence="2">2.7.10.2</ecNumber>
    </submittedName>
</protein>
<reference evidence="2" key="1">
    <citation type="submission" date="2021-05" db="EMBL/GenBank/DDBJ databases">
        <authorList>
            <person name="Arsene-Ploetze F."/>
        </authorList>
    </citation>
    <scope>NUCLEOTIDE SEQUENCE</scope>
    <source>
        <strain evidence="2">DSM 42138</strain>
    </source>
</reference>
<feature type="region of interest" description="Disordered" evidence="1">
    <location>
        <begin position="1"/>
        <end position="70"/>
    </location>
</feature>
<dbReference type="GO" id="GO:0004715">
    <property type="term" value="F:non-membrane spanning protein tyrosine kinase activity"/>
    <property type="evidence" value="ECO:0007669"/>
    <property type="project" value="UniProtKB-EC"/>
</dbReference>
<dbReference type="EC" id="2.7.10.2" evidence="2"/>
<dbReference type="AlphaFoldDB" id="A0A9W4GPG9"/>
<dbReference type="Proteomes" id="UP001152519">
    <property type="component" value="Unassembled WGS sequence"/>
</dbReference>
<keyword evidence="3" id="KW-1185">Reference proteome</keyword>
<evidence type="ECO:0000256" key="1">
    <source>
        <dbReference type="SAM" id="MobiDB-lite"/>
    </source>
</evidence>
<feature type="compositionally biased region" description="Basic and acidic residues" evidence="1">
    <location>
        <begin position="1"/>
        <end position="10"/>
    </location>
</feature>
<feature type="compositionally biased region" description="Basic and acidic residues" evidence="1">
    <location>
        <begin position="57"/>
        <end position="70"/>
    </location>
</feature>
<evidence type="ECO:0000313" key="2">
    <source>
        <dbReference type="EMBL" id="CAG6391574.1"/>
    </source>
</evidence>
<organism evidence="2 3">
    <name type="scientific">Actinacidiphila cocklensis</name>
    <dbReference type="NCBI Taxonomy" id="887465"/>
    <lineage>
        <taxon>Bacteria</taxon>
        <taxon>Bacillati</taxon>
        <taxon>Actinomycetota</taxon>
        <taxon>Actinomycetes</taxon>
        <taxon>Kitasatosporales</taxon>
        <taxon>Streptomycetaceae</taxon>
        <taxon>Actinacidiphila</taxon>
    </lineage>
</organism>
<name>A0A9W4GPG9_9ACTN</name>
<keyword evidence="2" id="KW-0418">Kinase</keyword>
<comment type="caution">
    <text evidence="2">The sequence shown here is derived from an EMBL/GenBank/DDBJ whole genome shotgun (WGS) entry which is preliminary data.</text>
</comment>
<keyword evidence="2" id="KW-0808">Transferase</keyword>